<dbReference type="eggNOG" id="KOG0583">
    <property type="taxonomic scope" value="Eukaryota"/>
</dbReference>
<evidence type="ECO:0000256" key="4">
    <source>
        <dbReference type="ARBA" id="ARBA00047899"/>
    </source>
</evidence>
<feature type="region of interest" description="Disordered" evidence="6">
    <location>
        <begin position="581"/>
        <end position="628"/>
    </location>
</feature>
<feature type="compositionally biased region" description="Polar residues" evidence="6">
    <location>
        <begin position="16"/>
        <end position="38"/>
    </location>
</feature>
<sequence>MASVQKRHTYYGNPVSRPTNGTGDNSLPRDTSSNSIGTRSRKRNVTFGPYIVGSTLGEGEFGKVKMGWTRPVTDGNVGPSQRTPRQVAIKLIRRDTIVRNSDKETKIYREINALKHLTHPNIIVLEEILQNSKYIGIVLEYASGGEFYKYIQRKRRLKEVNASRLFSQLVSGVHYMHSKGLVHRDLKLENLLLDKNENLMITDFGFVNEFSNENVLMKTSCGSPCYAAPELVVSREAYVGVKVDIWSCGVILYAMLAGYLPWDDDPSNPNGDDISKLYSYITATPLKFPDYVNPLPRDLLRRILVADPRRRYTLGHIENHEWLLPRREFLSVSPSDWDNIMKLKNDKSALERNSPVTGSRPSSMVRIDPGKPFPRNLSSNGTARQTALETLQENGTQPPRAIKQHSAAVVVPREQASAVVRDRLPLAAHNKPRPTTLHITVTPSLVASHGKTDNIAEATPPGDTVTRSTRSYSKRSLSGHEPVSTTVGVVDKENTVNGTLATATAHAAAQGAPLVVTPLSTGAPHKEGKPSQTRDPISRIHDNDPDAMAKKRFSFMSFYSSYSSSKSNVRVDDDVKDTHTAREIRTESGSSHATRHPNRSSIMVSQMANDGRVRDASATLSKEEKRQSTARKVINFFKRRSTRM</sequence>
<evidence type="ECO:0000256" key="3">
    <source>
        <dbReference type="ARBA" id="ARBA00022840"/>
    </source>
</evidence>
<dbReference type="PANTHER" id="PTHR24346:SF110">
    <property type="entry name" value="NON-SPECIFIC SERINE_THREONINE PROTEIN KINASE"/>
    <property type="match status" value="1"/>
</dbReference>
<dbReference type="Gene3D" id="1.10.510.10">
    <property type="entry name" value="Transferase(Phosphotransferase) domain 1"/>
    <property type="match status" value="1"/>
</dbReference>
<evidence type="ECO:0000256" key="1">
    <source>
        <dbReference type="ARBA" id="ARBA00012513"/>
    </source>
</evidence>
<feature type="compositionally biased region" description="Polar residues" evidence="6">
    <location>
        <begin position="599"/>
        <end position="608"/>
    </location>
</feature>
<feature type="region of interest" description="Disordered" evidence="6">
    <location>
        <begin position="452"/>
        <end position="482"/>
    </location>
</feature>
<dbReference type="GO" id="GO:0005737">
    <property type="term" value="C:cytoplasm"/>
    <property type="evidence" value="ECO:0007669"/>
    <property type="project" value="TreeGrafter"/>
</dbReference>
<feature type="compositionally biased region" description="Polar residues" evidence="6">
    <location>
        <begin position="465"/>
        <end position="476"/>
    </location>
</feature>
<gene>
    <name evidence="8" type="primary">KNAG0A03040</name>
    <name evidence="8" type="ordered locus">KNAG_0A03040</name>
</gene>
<feature type="region of interest" description="Disordered" evidence="6">
    <location>
        <begin position="1"/>
        <end position="40"/>
    </location>
</feature>
<feature type="domain" description="Protein kinase" evidence="7">
    <location>
        <begin position="50"/>
        <end position="323"/>
    </location>
</feature>
<evidence type="ECO:0000256" key="2">
    <source>
        <dbReference type="ARBA" id="ARBA00022741"/>
    </source>
</evidence>
<proteinExistence type="predicted"/>
<reference evidence="8 9" key="1">
    <citation type="journal article" date="2011" name="Proc. Natl. Acad. Sci. U.S.A.">
        <title>Evolutionary erosion of yeast sex chromosomes by mating-type switching accidents.</title>
        <authorList>
            <person name="Gordon J.L."/>
            <person name="Armisen D."/>
            <person name="Proux-Wera E."/>
            <person name="Oheigeartaigh S.S."/>
            <person name="Byrne K.P."/>
            <person name="Wolfe K.H."/>
        </authorList>
    </citation>
    <scope>NUCLEOTIDE SEQUENCE [LARGE SCALE GENOMIC DNA]</scope>
    <source>
        <strain evidence="9">ATCC MYA-139 / BCRC 22969 / CBS 8797 / CCRC 22969 / KCTC 17520 / NBRC 10181 / NCYC 3082</strain>
    </source>
</reference>
<evidence type="ECO:0000256" key="5">
    <source>
        <dbReference type="ARBA" id="ARBA00048679"/>
    </source>
</evidence>
<accession>J7RTF6</accession>
<dbReference type="KEGG" id="kng:KNAG_0A03040"/>
<dbReference type="Pfam" id="PF00069">
    <property type="entry name" value="Pkinase"/>
    <property type="match status" value="1"/>
</dbReference>
<dbReference type="AlphaFoldDB" id="J7RTF6"/>
<dbReference type="InterPro" id="IPR008271">
    <property type="entry name" value="Ser/Thr_kinase_AS"/>
</dbReference>
<dbReference type="SMART" id="SM00220">
    <property type="entry name" value="S_TKc"/>
    <property type="match status" value="1"/>
</dbReference>
<dbReference type="GeneID" id="34523627"/>
<dbReference type="HOGENOM" id="CLU_425164_0_0_1"/>
<protein>
    <recommendedName>
        <fullName evidence="1">non-specific serine/threonine protein kinase</fullName>
        <ecNumber evidence="1">2.7.11.1</ecNumber>
    </recommendedName>
</protein>
<dbReference type="GO" id="GO:0035556">
    <property type="term" value="P:intracellular signal transduction"/>
    <property type="evidence" value="ECO:0007669"/>
    <property type="project" value="TreeGrafter"/>
</dbReference>
<evidence type="ECO:0000256" key="6">
    <source>
        <dbReference type="SAM" id="MobiDB-lite"/>
    </source>
</evidence>
<dbReference type="RefSeq" id="XP_022462238.1">
    <property type="nucleotide sequence ID" value="XM_022607352.1"/>
</dbReference>
<keyword evidence="3" id="KW-0067">ATP-binding</keyword>
<name>J7RTF6_HUIN7</name>
<evidence type="ECO:0000259" key="7">
    <source>
        <dbReference type="PROSITE" id="PS50011"/>
    </source>
</evidence>
<dbReference type="OMA" id="YKAMHNE"/>
<dbReference type="PROSITE" id="PS00108">
    <property type="entry name" value="PROTEIN_KINASE_ST"/>
    <property type="match status" value="1"/>
</dbReference>
<evidence type="ECO:0000313" key="8">
    <source>
        <dbReference type="EMBL" id="CCK67992.1"/>
    </source>
</evidence>
<dbReference type="FunFam" id="1.10.510.10:FF:000571">
    <property type="entry name" value="Maternal embryonic leucine zipper kinase"/>
    <property type="match status" value="1"/>
</dbReference>
<dbReference type="EC" id="2.7.11.1" evidence="1"/>
<dbReference type="EMBL" id="HE978314">
    <property type="protein sequence ID" value="CCK67992.1"/>
    <property type="molecule type" value="Genomic_DNA"/>
</dbReference>
<feature type="region of interest" description="Disordered" evidence="6">
    <location>
        <begin position="520"/>
        <end position="544"/>
    </location>
</feature>
<dbReference type="PANTHER" id="PTHR24346">
    <property type="entry name" value="MAP/MICROTUBULE AFFINITY-REGULATING KINASE"/>
    <property type="match status" value="1"/>
</dbReference>
<dbReference type="GO" id="GO:0004674">
    <property type="term" value="F:protein serine/threonine kinase activity"/>
    <property type="evidence" value="ECO:0007669"/>
    <property type="project" value="UniProtKB-EC"/>
</dbReference>
<dbReference type="STRING" id="1071383.J7RTF6"/>
<dbReference type="Proteomes" id="UP000006310">
    <property type="component" value="Chromosome 1"/>
</dbReference>
<organism evidence="8 9">
    <name type="scientific">Huiozyma naganishii (strain ATCC MYA-139 / BCRC 22969 / CBS 8797 / KCTC 17520 / NBRC 10181 / NCYC 3082 / Yp74L-3)</name>
    <name type="common">Yeast</name>
    <name type="synonym">Kazachstania naganishii</name>
    <dbReference type="NCBI Taxonomy" id="1071383"/>
    <lineage>
        <taxon>Eukaryota</taxon>
        <taxon>Fungi</taxon>
        <taxon>Dikarya</taxon>
        <taxon>Ascomycota</taxon>
        <taxon>Saccharomycotina</taxon>
        <taxon>Saccharomycetes</taxon>
        <taxon>Saccharomycetales</taxon>
        <taxon>Saccharomycetaceae</taxon>
        <taxon>Huiozyma</taxon>
    </lineage>
</organism>
<feature type="compositionally biased region" description="Basic and acidic residues" evidence="6">
    <location>
        <begin position="611"/>
        <end position="627"/>
    </location>
</feature>
<feature type="region of interest" description="Disordered" evidence="6">
    <location>
        <begin position="351"/>
        <end position="382"/>
    </location>
</feature>
<dbReference type="SUPFAM" id="SSF56112">
    <property type="entry name" value="Protein kinase-like (PK-like)"/>
    <property type="match status" value="1"/>
</dbReference>
<comment type="catalytic activity">
    <reaction evidence="5">
        <text>L-seryl-[protein] + ATP = O-phospho-L-seryl-[protein] + ADP + H(+)</text>
        <dbReference type="Rhea" id="RHEA:17989"/>
        <dbReference type="Rhea" id="RHEA-COMP:9863"/>
        <dbReference type="Rhea" id="RHEA-COMP:11604"/>
        <dbReference type="ChEBI" id="CHEBI:15378"/>
        <dbReference type="ChEBI" id="CHEBI:29999"/>
        <dbReference type="ChEBI" id="CHEBI:30616"/>
        <dbReference type="ChEBI" id="CHEBI:83421"/>
        <dbReference type="ChEBI" id="CHEBI:456216"/>
        <dbReference type="EC" id="2.7.11.1"/>
    </reaction>
</comment>
<dbReference type="OrthoDB" id="193931at2759"/>
<keyword evidence="9" id="KW-1185">Reference proteome</keyword>
<dbReference type="PROSITE" id="PS50011">
    <property type="entry name" value="PROTEIN_KINASE_DOM"/>
    <property type="match status" value="1"/>
</dbReference>
<reference evidence="9" key="2">
    <citation type="submission" date="2012-08" db="EMBL/GenBank/DDBJ databases">
        <title>Genome sequence of Kazachstania naganishii.</title>
        <authorList>
            <person name="Gordon J.L."/>
            <person name="Armisen D."/>
            <person name="Proux-Wera E."/>
            <person name="OhEigeartaigh S.S."/>
            <person name="Byrne K.P."/>
            <person name="Wolfe K.H."/>
        </authorList>
    </citation>
    <scope>NUCLEOTIDE SEQUENCE [LARGE SCALE GENOMIC DNA]</scope>
    <source>
        <strain evidence="9">ATCC MYA-139 / BCRC 22969 / CBS 8797 / CCRC 22969 / KCTC 17520 / NBRC 10181 / NCYC 3082</strain>
    </source>
</reference>
<keyword evidence="2" id="KW-0547">Nucleotide-binding</keyword>
<evidence type="ECO:0000313" key="9">
    <source>
        <dbReference type="Proteomes" id="UP000006310"/>
    </source>
</evidence>
<comment type="catalytic activity">
    <reaction evidence="4">
        <text>L-threonyl-[protein] + ATP = O-phospho-L-threonyl-[protein] + ADP + H(+)</text>
        <dbReference type="Rhea" id="RHEA:46608"/>
        <dbReference type="Rhea" id="RHEA-COMP:11060"/>
        <dbReference type="Rhea" id="RHEA-COMP:11605"/>
        <dbReference type="ChEBI" id="CHEBI:15378"/>
        <dbReference type="ChEBI" id="CHEBI:30013"/>
        <dbReference type="ChEBI" id="CHEBI:30616"/>
        <dbReference type="ChEBI" id="CHEBI:61977"/>
        <dbReference type="ChEBI" id="CHEBI:456216"/>
        <dbReference type="EC" id="2.7.11.1"/>
    </reaction>
</comment>
<dbReference type="GO" id="GO:0005524">
    <property type="term" value="F:ATP binding"/>
    <property type="evidence" value="ECO:0007669"/>
    <property type="project" value="UniProtKB-KW"/>
</dbReference>
<dbReference type="InterPro" id="IPR000719">
    <property type="entry name" value="Prot_kinase_dom"/>
</dbReference>
<dbReference type="InterPro" id="IPR011009">
    <property type="entry name" value="Kinase-like_dom_sf"/>
</dbReference>